<feature type="transmembrane region" description="Helical" evidence="2">
    <location>
        <begin position="29"/>
        <end position="55"/>
    </location>
</feature>
<feature type="compositionally biased region" description="Basic and acidic residues" evidence="1">
    <location>
        <begin position="230"/>
        <end position="244"/>
    </location>
</feature>
<proteinExistence type="predicted"/>
<feature type="compositionally biased region" description="Pro residues" evidence="1">
    <location>
        <begin position="251"/>
        <end position="261"/>
    </location>
</feature>
<reference evidence="3" key="1">
    <citation type="submission" date="2024-05" db="EMBL/GenBank/DDBJ databases">
        <title>Planctomycetes of the genus Singulisphaera possess chitinolytic capabilities.</title>
        <authorList>
            <person name="Ivanova A."/>
        </authorList>
    </citation>
    <scope>NUCLEOTIDE SEQUENCE</scope>
    <source>
        <strain evidence="3">Ch08T</strain>
    </source>
</reference>
<feature type="compositionally biased region" description="Basic and acidic residues" evidence="1">
    <location>
        <begin position="275"/>
        <end position="313"/>
    </location>
</feature>
<dbReference type="AlphaFoldDB" id="A0AAU7CPB1"/>
<sequence length="313" mass="34773">MTINPNDFSMSPDRFDEPFEPQKPRHGCFYYGCITAVVLAILMVVGISISGYLGYQAYLKIVNQFTSPTPTPLPKVEMSKEDRETLSRRIAAFKRALDQGEETEPLVLSGDELNVMLADKPELADRVYFVLEGDKLKGQVSLPLSELSLPGLKGRYLNGKAEFGASLQDGQLDIRADSIEVNGQPLSQQFMTRLRKVNLAKDSGNDPDNAKVLSQLESLQIKDGKVTIKAKPVNERINKPTQKEDSEDAPTPNPDEVPPNDPTRELKRTGASRPDGQRLEPTEKLEKPAGEEQPVEKLEKPETKPEEHAQPKP</sequence>
<dbReference type="EMBL" id="CP155447">
    <property type="protein sequence ID" value="XBH06957.1"/>
    <property type="molecule type" value="Genomic_DNA"/>
</dbReference>
<keyword evidence="2" id="KW-1133">Transmembrane helix</keyword>
<dbReference type="RefSeq" id="WP_406699805.1">
    <property type="nucleotide sequence ID" value="NZ_CP155447.1"/>
</dbReference>
<accession>A0AAU7CPB1</accession>
<evidence type="ECO:0000256" key="2">
    <source>
        <dbReference type="SAM" id="Phobius"/>
    </source>
</evidence>
<gene>
    <name evidence="3" type="ORF">V5E97_13210</name>
</gene>
<evidence type="ECO:0000313" key="3">
    <source>
        <dbReference type="EMBL" id="XBH06957.1"/>
    </source>
</evidence>
<evidence type="ECO:0000256" key="1">
    <source>
        <dbReference type="SAM" id="MobiDB-lite"/>
    </source>
</evidence>
<keyword evidence="2" id="KW-0472">Membrane</keyword>
<organism evidence="3">
    <name type="scientific">Singulisphaera sp. Ch08</name>
    <dbReference type="NCBI Taxonomy" id="3120278"/>
    <lineage>
        <taxon>Bacteria</taxon>
        <taxon>Pseudomonadati</taxon>
        <taxon>Planctomycetota</taxon>
        <taxon>Planctomycetia</taxon>
        <taxon>Isosphaerales</taxon>
        <taxon>Isosphaeraceae</taxon>
        <taxon>Singulisphaera</taxon>
    </lineage>
</organism>
<feature type="region of interest" description="Disordered" evidence="1">
    <location>
        <begin position="230"/>
        <end position="313"/>
    </location>
</feature>
<protein>
    <submittedName>
        <fullName evidence="3">Uncharacterized protein</fullName>
    </submittedName>
</protein>
<keyword evidence="2" id="KW-0812">Transmembrane</keyword>
<name>A0AAU7CPB1_9BACT</name>